<dbReference type="EMBL" id="AZHW01001032">
    <property type="protein sequence ID" value="ETW94641.1"/>
    <property type="molecule type" value="Genomic_DNA"/>
</dbReference>
<dbReference type="Proteomes" id="UP000019141">
    <property type="component" value="Unassembled WGS sequence"/>
</dbReference>
<evidence type="ECO:0000313" key="2">
    <source>
        <dbReference type="Proteomes" id="UP000019141"/>
    </source>
</evidence>
<dbReference type="HOGENOM" id="CLU_735221_0_0_7"/>
<keyword evidence="2" id="KW-1185">Reference proteome</keyword>
<gene>
    <name evidence="1" type="ORF">ETSY1_33960</name>
</gene>
<sequence>MKRARAYRIVVGGLIITLLAWSVSTAQTFSQYPGFSEYFAANPPREILPTAQEQALLRRYQPRIYLPAQHPGLISFYDDYIAQGKLKGPDGKTISSNVTPALLNAHKEGPRAVFEHRPNDRGQTPVVFGRVDYSDRILETSQRFTLLTYHAVFRVSGIVAGVAWWQALALSIAGNLEDWHQLDHYTAATLVLDEAQQPVMLMLQQHNYTRTYLYGEALSRPEDGRPLVDVAIRSNELYPHESGRVRRRAVSFLDPKSFRYMIGLGKKPFMTADDITHPQHEATYELRFLAPSDAFYTFKGTLSKRRWLSGRDGPPGSDYNTLPSLKPPHRQLVAGYWRTGHQGDMARLDEALATSDYIGGFVQRQMPIFRENVRRVMNGQVPGAFK</sequence>
<accession>W4LBE0</accession>
<protein>
    <submittedName>
        <fullName evidence="1">Uncharacterized protein</fullName>
    </submittedName>
</protein>
<proteinExistence type="predicted"/>
<name>W4LBE0_ENTF1</name>
<comment type="caution">
    <text evidence="1">The sequence shown here is derived from an EMBL/GenBank/DDBJ whole genome shotgun (WGS) entry which is preliminary data.</text>
</comment>
<evidence type="ECO:0000313" key="1">
    <source>
        <dbReference type="EMBL" id="ETW94641.1"/>
    </source>
</evidence>
<dbReference type="AlphaFoldDB" id="W4LBE0"/>
<organism evidence="1 2">
    <name type="scientific">Entotheonella factor</name>
    <dbReference type="NCBI Taxonomy" id="1429438"/>
    <lineage>
        <taxon>Bacteria</taxon>
        <taxon>Pseudomonadati</taxon>
        <taxon>Nitrospinota/Tectimicrobiota group</taxon>
        <taxon>Candidatus Tectimicrobiota</taxon>
        <taxon>Candidatus Entotheonellia</taxon>
        <taxon>Candidatus Entotheonellales</taxon>
        <taxon>Candidatus Entotheonellaceae</taxon>
        <taxon>Candidatus Entotheonella</taxon>
    </lineage>
</organism>
<reference evidence="1 2" key="1">
    <citation type="journal article" date="2014" name="Nature">
        <title>An environmental bacterial taxon with a large and distinct metabolic repertoire.</title>
        <authorList>
            <person name="Wilson M.C."/>
            <person name="Mori T."/>
            <person name="Ruckert C."/>
            <person name="Uria A.R."/>
            <person name="Helf M.J."/>
            <person name="Takada K."/>
            <person name="Gernert C."/>
            <person name="Steffens U.A."/>
            <person name="Heycke N."/>
            <person name="Schmitt S."/>
            <person name="Rinke C."/>
            <person name="Helfrich E.J."/>
            <person name="Brachmann A.O."/>
            <person name="Gurgui C."/>
            <person name="Wakimoto T."/>
            <person name="Kracht M."/>
            <person name="Crusemann M."/>
            <person name="Hentschel U."/>
            <person name="Abe I."/>
            <person name="Matsunaga S."/>
            <person name="Kalinowski J."/>
            <person name="Takeyama H."/>
            <person name="Piel J."/>
        </authorList>
    </citation>
    <scope>NUCLEOTIDE SEQUENCE [LARGE SCALE GENOMIC DNA]</scope>
    <source>
        <strain evidence="2">TSY1</strain>
    </source>
</reference>